<feature type="compositionally biased region" description="Polar residues" evidence="1">
    <location>
        <begin position="298"/>
        <end position="322"/>
    </location>
</feature>
<feature type="compositionally biased region" description="Basic and acidic residues" evidence="1">
    <location>
        <begin position="491"/>
        <end position="505"/>
    </location>
</feature>
<protein>
    <submittedName>
        <fullName evidence="2">Uncharacterized protein</fullName>
    </submittedName>
</protein>
<dbReference type="EMBL" id="JAZAVK010000157">
    <property type="protein sequence ID" value="KAK7419012.1"/>
    <property type="molecule type" value="Genomic_DNA"/>
</dbReference>
<evidence type="ECO:0000313" key="2">
    <source>
        <dbReference type="EMBL" id="KAK7419012.1"/>
    </source>
</evidence>
<organism evidence="2 3">
    <name type="scientific">Neonectria magnoliae</name>
    <dbReference type="NCBI Taxonomy" id="2732573"/>
    <lineage>
        <taxon>Eukaryota</taxon>
        <taxon>Fungi</taxon>
        <taxon>Dikarya</taxon>
        <taxon>Ascomycota</taxon>
        <taxon>Pezizomycotina</taxon>
        <taxon>Sordariomycetes</taxon>
        <taxon>Hypocreomycetidae</taxon>
        <taxon>Hypocreales</taxon>
        <taxon>Nectriaceae</taxon>
        <taxon>Neonectria</taxon>
    </lineage>
</organism>
<comment type="caution">
    <text evidence="2">The sequence shown here is derived from an EMBL/GenBank/DDBJ whole genome shotgun (WGS) entry which is preliminary data.</text>
</comment>
<feature type="region of interest" description="Disordered" evidence="1">
    <location>
        <begin position="461"/>
        <end position="523"/>
    </location>
</feature>
<evidence type="ECO:0000256" key="1">
    <source>
        <dbReference type="SAM" id="MobiDB-lite"/>
    </source>
</evidence>
<feature type="region of interest" description="Disordered" evidence="1">
    <location>
        <begin position="298"/>
        <end position="329"/>
    </location>
</feature>
<dbReference type="Proteomes" id="UP001498421">
    <property type="component" value="Unassembled WGS sequence"/>
</dbReference>
<gene>
    <name evidence="2" type="ORF">QQZ08_011031</name>
</gene>
<name>A0ABR1HDU2_9HYPO</name>
<reference evidence="2 3" key="1">
    <citation type="journal article" date="2025" name="Microbiol. Resour. Announc.">
        <title>Draft genome sequences for Neonectria magnoliae and Neonectria punicea, canker pathogens of Liriodendron tulipifera and Acer saccharum in West Virginia.</title>
        <authorList>
            <person name="Petronek H.M."/>
            <person name="Kasson M.T."/>
            <person name="Metheny A.M."/>
            <person name="Stauder C.M."/>
            <person name="Lovett B."/>
            <person name="Lynch S.C."/>
            <person name="Garnas J.R."/>
            <person name="Kasson L.R."/>
            <person name="Stajich J.E."/>
        </authorList>
    </citation>
    <scope>NUCLEOTIDE SEQUENCE [LARGE SCALE GENOMIC DNA]</scope>
    <source>
        <strain evidence="2 3">NRRL 64651</strain>
    </source>
</reference>
<sequence length="523" mass="57290">MANQPDLLEKLQRTLEPFIKPREQVNYIRRVLALHLGSCFHDGPIKQPVSLVDIADDVKVGPELKGPQREYIEALEANVAARRKYADVVHANPPLPASPKEPSSSSVDLVEDRIAFLKLRGKLERLSAVQKYLDLLIEKPAASVEFLDPEDMFHGAAELPGVPKEVVNSLVAQQSASKPDLKAQVAQLEKTVLRSKLLLRREEQLLREARTNAQGIPDVISNGTRLDALNATRNELITWIETELGKASTEEDADGAANGVSRSQDRLAADGATVNNQLAVIKEKYARYLSARRSLLSTVSERPGASQTPVLKSHDPTQQQTVEADPPPSSYLLTPYIETLLSFSRSQRAMITQKSYMNSTLSKETKDACQVLGHLAEESQLLPLYPMSGSSRRMSGLGEVLTSSSERSGFTGRIQPWVFAADSAKIATLETVAERVEGGQVALESSMKALRKIDHLLGQEQADASDEPKEGPADDDFWLNTGTKKSTNTRKHTEKDKGTEKKPRDAWSGLHGNLGLIGQGDAA</sequence>
<evidence type="ECO:0000313" key="3">
    <source>
        <dbReference type="Proteomes" id="UP001498421"/>
    </source>
</evidence>
<keyword evidence="3" id="KW-1185">Reference proteome</keyword>
<accession>A0ABR1HDU2</accession>
<proteinExistence type="predicted"/>